<dbReference type="GO" id="GO:0033314">
    <property type="term" value="P:mitotic DNA replication checkpoint signaling"/>
    <property type="evidence" value="ECO:0007669"/>
    <property type="project" value="TreeGrafter"/>
</dbReference>
<dbReference type="InterPro" id="IPR016580">
    <property type="entry name" value="HUS1"/>
</dbReference>
<organism evidence="5 6">
    <name type="scientific">Rhodotorula diobovata</name>
    <dbReference type="NCBI Taxonomy" id="5288"/>
    <lineage>
        <taxon>Eukaryota</taxon>
        <taxon>Fungi</taxon>
        <taxon>Dikarya</taxon>
        <taxon>Basidiomycota</taxon>
        <taxon>Pucciniomycotina</taxon>
        <taxon>Microbotryomycetes</taxon>
        <taxon>Sporidiobolales</taxon>
        <taxon>Sporidiobolaceae</taxon>
        <taxon>Rhodotorula</taxon>
    </lineage>
</organism>
<reference evidence="5 6" key="1">
    <citation type="submission" date="2019-03" db="EMBL/GenBank/DDBJ databases">
        <title>Rhodosporidium diobovatum UCD-FST 08-225 genome sequencing, assembly, and annotation.</title>
        <authorList>
            <person name="Fakankun I.U."/>
            <person name="Fristensky B."/>
            <person name="Levin D.B."/>
        </authorList>
    </citation>
    <scope>NUCLEOTIDE SEQUENCE [LARGE SCALE GENOMIC DNA]</scope>
    <source>
        <strain evidence="5 6">UCD-FST 08-225</strain>
    </source>
</reference>
<dbReference type="GO" id="GO:0005730">
    <property type="term" value="C:nucleolus"/>
    <property type="evidence" value="ECO:0007669"/>
    <property type="project" value="InterPro"/>
</dbReference>
<comment type="caution">
    <text evidence="5">The sequence shown here is derived from an EMBL/GenBank/DDBJ whole genome shotgun (WGS) entry which is preliminary data.</text>
</comment>
<dbReference type="STRING" id="5288.A0A5C5FX47"/>
<dbReference type="GO" id="GO:0030896">
    <property type="term" value="C:checkpoint clamp complex"/>
    <property type="evidence" value="ECO:0007669"/>
    <property type="project" value="InterPro"/>
</dbReference>
<dbReference type="Proteomes" id="UP000311382">
    <property type="component" value="Unassembled WGS sequence"/>
</dbReference>
<dbReference type="PANTHER" id="PTHR12900:SF0">
    <property type="entry name" value="CHECKPOINT PROTEIN"/>
    <property type="match status" value="1"/>
</dbReference>
<protein>
    <recommendedName>
        <fullName evidence="4">Checkpoint protein</fullName>
    </recommendedName>
</protein>
<keyword evidence="6" id="KW-1185">Reference proteome</keyword>
<dbReference type="Pfam" id="PF04005">
    <property type="entry name" value="Hus1"/>
    <property type="match status" value="1"/>
</dbReference>
<dbReference type="Gene3D" id="3.70.10.10">
    <property type="match status" value="1"/>
</dbReference>
<sequence>MRFKADVSNPNQLSRLITSLAPLSKTAILKLKRDQVHLICRAGGTKTSVQVWSVINIDSIFRAETLRLDSNHHNEVYLEVTTDLLAKALKSASGATEVVIKLAKKGGTGPGGTGEGSYPVLSLVVQSSSRLGKRLEVTQDVAVKVMKAAEMDQLKEPLCPTPQVALYLPSLHTLRTVVERLKTVSPYITLGANNAGELRLRAESDDAKVETEWRGLRAPAAGAEGMTDPPADPTEFVSVTLEAKDVLKFLASYSVASTTIACFCRSHAAIFYVYVGAERGDGSGSGGAHGTGGVLTFFVPAVQLGGDDE</sequence>
<evidence type="ECO:0000256" key="1">
    <source>
        <dbReference type="ARBA" id="ARBA00004123"/>
    </source>
</evidence>
<proteinExistence type="inferred from homology"/>
<accession>A0A5C5FX47</accession>
<name>A0A5C5FX47_9BASI</name>
<dbReference type="AlphaFoldDB" id="A0A5C5FX47"/>
<evidence type="ECO:0000256" key="2">
    <source>
        <dbReference type="ARBA" id="ARBA00005563"/>
    </source>
</evidence>
<dbReference type="GO" id="GO:0035861">
    <property type="term" value="C:site of double-strand break"/>
    <property type="evidence" value="ECO:0007669"/>
    <property type="project" value="TreeGrafter"/>
</dbReference>
<evidence type="ECO:0000256" key="4">
    <source>
        <dbReference type="PIRNR" id="PIRNR011312"/>
    </source>
</evidence>
<dbReference type="OrthoDB" id="337750at2759"/>
<evidence type="ECO:0000256" key="3">
    <source>
        <dbReference type="ARBA" id="ARBA00023242"/>
    </source>
</evidence>
<dbReference type="GO" id="GO:0044778">
    <property type="term" value="P:meiotic DNA integrity checkpoint signaling"/>
    <property type="evidence" value="ECO:0007669"/>
    <property type="project" value="TreeGrafter"/>
</dbReference>
<evidence type="ECO:0000313" key="5">
    <source>
        <dbReference type="EMBL" id="TNY20762.1"/>
    </source>
</evidence>
<dbReference type="GO" id="GO:0031573">
    <property type="term" value="P:mitotic intra-S DNA damage checkpoint signaling"/>
    <property type="evidence" value="ECO:0007669"/>
    <property type="project" value="TreeGrafter"/>
</dbReference>
<dbReference type="GO" id="GO:0006289">
    <property type="term" value="P:nucleotide-excision repair"/>
    <property type="evidence" value="ECO:0007669"/>
    <property type="project" value="TreeGrafter"/>
</dbReference>
<dbReference type="PIRSF" id="PIRSF011312">
    <property type="entry name" value="Cell_cycle_HUS1"/>
    <property type="match status" value="1"/>
</dbReference>
<evidence type="ECO:0000313" key="6">
    <source>
        <dbReference type="Proteomes" id="UP000311382"/>
    </source>
</evidence>
<dbReference type="GO" id="GO:0000723">
    <property type="term" value="P:telomere maintenance"/>
    <property type="evidence" value="ECO:0007669"/>
    <property type="project" value="TreeGrafter"/>
</dbReference>
<dbReference type="GO" id="GO:0000724">
    <property type="term" value="P:double-strand break repair via homologous recombination"/>
    <property type="evidence" value="ECO:0007669"/>
    <property type="project" value="TreeGrafter"/>
</dbReference>
<dbReference type="PANTHER" id="PTHR12900">
    <property type="entry name" value="MITOTIC AND DNA DAMAGE CHECKPOINT PROTEIN HUS1"/>
    <property type="match status" value="1"/>
</dbReference>
<dbReference type="EMBL" id="SOZI01000058">
    <property type="protein sequence ID" value="TNY20762.1"/>
    <property type="molecule type" value="Genomic_DNA"/>
</dbReference>
<comment type="similarity">
    <text evidence="2 4">Belongs to the HUS1 family.</text>
</comment>
<keyword evidence="3" id="KW-0539">Nucleus</keyword>
<gene>
    <name evidence="5" type="ORF">DMC30DRAFT_234502</name>
</gene>
<comment type="subcellular location">
    <subcellularLocation>
        <location evidence="1">Nucleus</location>
    </subcellularLocation>
</comment>
<dbReference type="InterPro" id="IPR007150">
    <property type="entry name" value="HUS1/Mec3"/>
</dbReference>